<dbReference type="InterPro" id="IPR013656">
    <property type="entry name" value="PAS_4"/>
</dbReference>
<evidence type="ECO:0000259" key="11">
    <source>
        <dbReference type="PROSITE" id="PS50112"/>
    </source>
</evidence>
<evidence type="ECO:0000259" key="9">
    <source>
        <dbReference type="PROSITE" id="PS50109"/>
    </source>
</evidence>
<dbReference type="Pfam" id="PF01590">
    <property type="entry name" value="GAF"/>
    <property type="match status" value="2"/>
</dbReference>
<evidence type="ECO:0000256" key="5">
    <source>
        <dbReference type="ARBA" id="ARBA00022777"/>
    </source>
</evidence>
<dbReference type="Pfam" id="PF13188">
    <property type="entry name" value="PAS_8"/>
    <property type="match status" value="1"/>
</dbReference>
<keyword evidence="4" id="KW-0808">Transferase</keyword>
<dbReference type="InterPro" id="IPR013655">
    <property type="entry name" value="PAS_fold_3"/>
</dbReference>
<dbReference type="PROSITE" id="PS50110">
    <property type="entry name" value="RESPONSE_REGULATORY"/>
    <property type="match status" value="1"/>
</dbReference>
<dbReference type="PROSITE" id="PS50112">
    <property type="entry name" value="PAS"/>
    <property type="match status" value="3"/>
</dbReference>
<dbReference type="PRINTS" id="PR00344">
    <property type="entry name" value="BCTRLSENSOR"/>
</dbReference>
<keyword evidence="3 7" id="KW-0597">Phosphoprotein</keyword>
<keyword evidence="14" id="KW-1185">Reference proteome</keyword>
<evidence type="ECO:0000256" key="7">
    <source>
        <dbReference type="PROSITE-ProRule" id="PRU00169"/>
    </source>
</evidence>
<feature type="modified residue" description="4-aspartylphosphate" evidence="7">
    <location>
        <position position="1587"/>
    </location>
</feature>
<dbReference type="InterPro" id="IPR011006">
    <property type="entry name" value="CheY-like_superfamily"/>
</dbReference>
<dbReference type="CDD" id="cd16922">
    <property type="entry name" value="HATPase_EvgS-ArcB-TorS-like"/>
    <property type="match status" value="1"/>
</dbReference>
<dbReference type="Proteomes" id="UP001476950">
    <property type="component" value="Unassembled WGS sequence"/>
</dbReference>
<dbReference type="Gene3D" id="2.10.70.100">
    <property type="match status" value="1"/>
</dbReference>
<dbReference type="InterPro" id="IPR000014">
    <property type="entry name" value="PAS"/>
</dbReference>
<dbReference type="CDD" id="cd00130">
    <property type="entry name" value="PAS"/>
    <property type="match status" value="4"/>
</dbReference>
<dbReference type="PROSITE" id="PS50109">
    <property type="entry name" value="HIS_KIN"/>
    <property type="match status" value="1"/>
</dbReference>
<evidence type="ECO:0000259" key="10">
    <source>
        <dbReference type="PROSITE" id="PS50110"/>
    </source>
</evidence>
<dbReference type="EC" id="2.7.13.3" evidence="2"/>
<dbReference type="InterPro" id="IPR035965">
    <property type="entry name" value="PAS-like_dom_sf"/>
</dbReference>
<dbReference type="Pfam" id="PF08447">
    <property type="entry name" value="PAS_3"/>
    <property type="match status" value="2"/>
</dbReference>
<feature type="domain" description="PAC" evidence="12">
    <location>
        <begin position="635"/>
        <end position="687"/>
    </location>
</feature>
<dbReference type="Pfam" id="PF13185">
    <property type="entry name" value="GAF_2"/>
    <property type="match status" value="1"/>
</dbReference>
<feature type="domain" description="PAS" evidence="11">
    <location>
        <begin position="563"/>
        <end position="633"/>
    </location>
</feature>
<feature type="domain" description="PAS" evidence="11">
    <location>
        <begin position="688"/>
        <end position="758"/>
    </location>
</feature>
<feature type="domain" description="Histidine kinase" evidence="9">
    <location>
        <begin position="1296"/>
        <end position="1514"/>
    </location>
</feature>
<dbReference type="PANTHER" id="PTHR43547:SF2">
    <property type="entry name" value="HYBRID SIGNAL TRANSDUCTION HISTIDINE KINASE C"/>
    <property type="match status" value="1"/>
</dbReference>
<dbReference type="SUPFAM" id="SSF47384">
    <property type="entry name" value="Homodimeric domain of signal transducing histidine kinase"/>
    <property type="match status" value="1"/>
</dbReference>
<gene>
    <name evidence="13" type="ORF">NDI38_29125</name>
</gene>
<dbReference type="PANTHER" id="PTHR43547">
    <property type="entry name" value="TWO-COMPONENT HISTIDINE KINASE"/>
    <property type="match status" value="1"/>
</dbReference>
<keyword evidence="5" id="KW-0418">Kinase</keyword>
<feature type="domain" description="Response regulatory" evidence="10">
    <location>
        <begin position="1538"/>
        <end position="1656"/>
    </location>
</feature>
<feature type="coiled-coil region" evidence="8">
    <location>
        <begin position="1249"/>
        <end position="1276"/>
    </location>
</feature>
<dbReference type="InterPro" id="IPR036097">
    <property type="entry name" value="HisK_dim/P_sf"/>
</dbReference>
<evidence type="ECO:0000313" key="14">
    <source>
        <dbReference type="Proteomes" id="UP001476950"/>
    </source>
</evidence>
<protein>
    <recommendedName>
        <fullName evidence="2">histidine kinase</fullName>
        <ecNumber evidence="2">2.7.13.3</ecNumber>
    </recommendedName>
</protein>
<dbReference type="Pfam" id="PF08448">
    <property type="entry name" value="PAS_4"/>
    <property type="match status" value="3"/>
</dbReference>
<evidence type="ECO:0000256" key="6">
    <source>
        <dbReference type="ARBA" id="ARBA00023012"/>
    </source>
</evidence>
<dbReference type="SUPFAM" id="SSF55785">
    <property type="entry name" value="PYP-like sensor domain (PAS domain)"/>
    <property type="match status" value="6"/>
</dbReference>
<dbReference type="Pfam" id="PF00072">
    <property type="entry name" value="Response_reg"/>
    <property type="match status" value="1"/>
</dbReference>
<evidence type="ECO:0000256" key="4">
    <source>
        <dbReference type="ARBA" id="ARBA00022679"/>
    </source>
</evidence>
<dbReference type="Pfam" id="PF02518">
    <property type="entry name" value="HATPase_c"/>
    <property type="match status" value="1"/>
</dbReference>
<organism evidence="13 14">
    <name type="scientific">Stenomitos frigidus AS-A4</name>
    <dbReference type="NCBI Taxonomy" id="2933935"/>
    <lineage>
        <taxon>Bacteria</taxon>
        <taxon>Bacillati</taxon>
        <taxon>Cyanobacteriota</taxon>
        <taxon>Cyanophyceae</taxon>
        <taxon>Leptolyngbyales</taxon>
        <taxon>Leptolyngbyaceae</taxon>
        <taxon>Stenomitos</taxon>
    </lineage>
</organism>
<dbReference type="Gene3D" id="3.40.50.2300">
    <property type="match status" value="1"/>
</dbReference>
<dbReference type="InterPro" id="IPR003594">
    <property type="entry name" value="HATPase_dom"/>
</dbReference>
<dbReference type="RefSeq" id="WP_199305139.1">
    <property type="nucleotide sequence ID" value="NZ_JAMPLM010000066.1"/>
</dbReference>
<dbReference type="InterPro" id="IPR003018">
    <property type="entry name" value="GAF"/>
</dbReference>
<keyword evidence="8" id="KW-0175">Coiled coil</keyword>
<dbReference type="CDD" id="cd00082">
    <property type="entry name" value="HisKA"/>
    <property type="match status" value="1"/>
</dbReference>
<dbReference type="SMART" id="SM00388">
    <property type="entry name" value="HisKA"/>
    <property type="match status" value="1"/>
</dbReference>
<dbReference type="SMART" id="SM00065">
    <property type="entry name" value="GAF"/>
    <property type="match status" value="3"/>
</dbReference>
<dbReference type="SMART" id="SM00387">
    <property type="entry name" value="HATPase_c"/>
    <property type="match status" value="1"/>
</dbReference>
<feature type="domain" description="PAS" evidence="11">
    <location>
        <begin position="437"/>
        <end position="507"/>
    </location>
</feature>
<dbReference type="Gene3D" id="3.30.565.10">
    <property type="entry name" value="Histidine kinase-like ATPase, C-terminal domain"/>
    <property type="match status" value="1"/>
</dbReference>
<dbReference type="InterPro" id="IPR003661">
    <property type="entry name" value="HisK_dim/P_dom"/>
</dbReference>
<dbReference type="InterPro" id="IPR036890">
    <property type="entry name" value="HATPase_C_sf"/>
</dbReference>
<evidence type="ECO:0000256" key="8">
    <source>
        <dbReference type="SAM" id="Coils"/>
    </source>
</evidence>
<sequence length="1660" mass="184477">MTDPMPHKPAMPLPANEPERLAALHRYKILDTPPEAAFDRLTRLAARLFNVPIALISLVDESRAWFKSGIGFGAHAVPRDNTLCSFAVSTDEPLIVPDARLDERFACNPFVQGEPGVRFYAGAPLLSHDGFNLGTLCLVDNQPHNPFTPEQQATLVDLAAMVVDELELRLAAQQVAQSETKYRTLFESLDEGFCLCEMLFDATGAPSDYRFLEVNAVFEALTGLEQATGKTVRALMPQLEAAWVELYGRVVRTGEAVRVVEHSTALNRWFDVNAFRVGEPHNHQFALLFTDITARKRTEQTLRESEERSQLAIGIAQLGTWRYVIATKLVELDQRMRAILGEKDSVVLPLSQMVERIHSDDRAKVTSALEAALTPTSSGAYDIDYRVIWDDGTERWLAANGQATFAGEEAWRQAVEVLGTAVDITDRKQVEIALQNSEEQFRQMADHAPFMVWVTDPSGYCTYLSQSWYDFTGQTPATGLGFGWLERAHADDRAAAQRMFLAANEQQQSFRLEYRLQSKQGDYIWAIDAASPWFGVDGAFKGYIGSVIDITDRKQAEAALAQRETELRLVTNAVPALIAFVDSDERYRFNNRGYEAWFGQPATEIYGKPVREVLGEAAYAGIRPYVEQVLAGQQVTFENQVPHQEGDTRYVSTTYVPRFDAQGVVVGFVALVNDISDRKRAEQALQASEAQIRNLLESITDAFFAVDEHWRFTYVNQTAELMVNRAADDLIGKVFWEEFPGVNDSAFEQMHHRVMRDRVAESLTAFYPNHERWYEVRAYPAVNGITMYFTDVTEQIQAAVALRQSEARYRTLFESIDEGFCVVEVLLDAHDTPIDYRVLEVNPVFEQQTGLQQAVGKTARQLNMEAHWIEIYGRVALTGEAIRFENGSATLKRWFDVYACCTGEPEARKVAIVFKDISDRKRAEEMVRQTAEANAFRVSLTDALRPLVDPVEMQATASRLLGEYLGANRVAYFEVRDADYVIERDYVNGAAGLAGRYPIASFGPKLLAAYHAGCTVSVSDVPADPNLSPDQRSTYAALEIGAYIGIPLVKEGKLVAGLAIHTSEPRVWTPDEIALAEEVAERTWAAVERARAEAVVAADLQETQRLRALGARLITEDDTQTLYQEILAAAIALTRADAGTVQILDVATQELVLLANQGFEQTIITHFDRMSESANTPCGMALKTGNRSFVDFDVPESENPDGARRMLLEAGYRSGQSTPLITRAGKIIGMVSTHWHQHHRPSERELRFLDLLARQAADLIEQRQTAEEREQLLVREQAARAEADRANRIKDEFLAVLSHELRSPLNPILGWTQLLQNGKLDAARQAEALKTIERNAKLQAQLIEDLLDISRIMQGKLSLTAVPVSLVSVIAAALETVRLAADAKKIQITLDLTPNIAPIAGDAARLQQVVWNLLTNAVKFTPEGGQVTIALRQLEQAAQMQVIDTGRGIQPQFLPHVFEYFRQEDGSTTRKFGGLGLGLAIVRQIVAMHGGTVWAESGGEHQGAIFTVQLPLSTQAQPPELEPPRHCMTTEAPLSNLQILLVDDETDTREFQTIVLEQSGAIVTAVASGLEALQALEQFTPDLLVSDIGMAEMDGYMLIEQIRLRRQDAGGKMPALALTAYAGAFEQRKALESGFQAHLTKPVEPEDLVKAIVSLLRSQP</sequence>
<evidence type="ECO:0000256" key="1">
    <source>
        <dbReference type="ARBA" id="ARBA00000085"/>
    </source>
</evidence>
<dbReference type="InterPro" id="IPR001610">
    <property type="entry name" value="PAC"/>
</dbReference>
<dbReference type="NCBIfam" id="TIGR00229">
    <property type="entry name" value="sensory_box"/>
    <property type="match status" value="4"/>
</dbReference>
<dbReference type="Gene3D" id="3.30.450.20">
    <property type="entry name" value="PAS domain"/>
    <property type="match status" value="6"/>
</dbReference>
<evidence type="ECO:0000313" key="13">
    <source>
        <dbReference type="EMBL" id="MEP1062439.1"/>
    </source>
</evidence>
<dbReference type="InterPro" id="IPR029016">
    <property type="entry name" value="GAF-like_dom_sf"/>
</dbReference>
<comment type="catalytic activity">
    <reaction evidence="1">
        <text>ATP + protein L-histidine = ADP + protein N-phospho-L-histidine.</text>
        <dbReference type="EC" id="2.7.13.3"/>
    </reaction>
</comment>
<dbReference type="InterPro" id="IPR004358">
    <property type="entry name" value="Sig_transdc_His_kin-like_C"/>
</dbReference>
<dbReference type="InterPro" id="IPR005467">
    <property type="entry name" value="His_kinase_dom"/>
</dbReference>
<keyword evidence="6" id="KW-0902">Two-component regulatory system</keyword>
<comment type="caution">
    <text evidence="13">The sequence shown here is derived from an EMBL/GenBank/DDBJ whole genome shotgun (WGS) entry which is preliminary data.</text>
</comment>
<evidence type="ECO:0000256" key="3">
    <source>
        <dbReference type="ARBA" id="ARBA00022553"/>
    </source>
</evidence>
<accession>A0ABV0KT84</accession>
<dbReference type="InterPro" id="IPR001789">
    <property type="entry name" value="Sig_transdc_resp-reg_receiver"/>
</dbReference>
<dbReference type="EMBL" id="JAMPLM010000066">
    <property type="protein sequence ID" value="MEP1062439.1"/>
    <property type="molecule type" value="Genomic_DNA"/>
</dbReference>
<dbReference type="Pfam" id="PF00512">
    <property type="entry name" value="HisKA"/>
    <property type="match status" value="1"/>
</dbReference>
<evidence type="ECO:0000259" key="12">
    <source>
        <dbReference type="PROSITE" id="PS50113"/>
    </source>
</evidence>
<evidence type="ECO:0000256" key="2">
    <source>
        <dbReference type="ARBA" id="ARBA00012438"/>
    </source>
</evidence>
<name>A0ABV0KT84_9CYAN</name>
<dbReference type="InterPro" id="IPR000700">
    <property type="entry name" value="PAS-assoc_C"/>
</dbReference>
<dbReference type="SUPFAM" id="SSF55781">
    <property type="entry name" value="GAF domain-like"/>
    <property type="match status" value="3"/>
</dbReference>
<dbReference type="PROSITE" id="PS50113">
    <property type="entry name" value="PAC"/>
    <property type="match status" value="3"/>
</dbReference>
<dbReference type="SUPFAM" id="SSF52172">
    <property type="entry name" value="CheY-like"/>
    <property type="match status" value="1"/>
</dbReference>
<dbReference type="Gene3D" id="1.10.287.130">
    <property type="match status" value="1"/>
</dbReference>
<dbReference type="SMART" id="SM00091">
    <property type="entry name" value="PAS"/>
    <property type="match status" value="6"/>
</dbReference>
<reference evidence="13 14" key="1">
    <citation type="submission" date="2022-04" db="EMBL/GenBank/DDBJ databases">
        <title>Positive selection, recombination, and allopatry shape intraspecific diversity of widespread and dominant cyanobacteria.</title>
        <authorList>
            <person name="Wei J."/>
            <person name="Shu W."/>
            <person name="Hu C."/>
        </authorList>
    </citation>
    <scope>NUCLEOTIDE SEQUENCE [LARGE SCALE GENOMIC DNA]</scope>
    <source>
        <strain evidence="13 14">AS-A4</strain>
    </source>
</reference>
<dbReference type="Gene3D" id="3.30.450.40">
    <property type="match status" value="3"/>
</dbReference>
<dbReference type="SMART" id="SM00086">
    <property type="entry name" value="PAC"/>
    <property type="match status" value="3"/>
</dbReference>
<proteinExistence type="predicted"/>
<dbReference type="SUPFAM" id="SSF55874">
    <property type="entry name" value="ATPase domain of HSP90 chaperone/DNA topoisomerase II/histidine kinase"/>
    <property type="match status" value="1"/>
</dbReference>
<feature type="domain" description="PAC" evidence="12">
    <location>
        <begin position="510"/>
        <end position="562"/>
    </location>
</feature>
<dbReference type="CDD" id="cd17580">
    <property type="entry name" value="REC_2_DhkD-like"/>
    <property type="match status" value="1"/>
</dbReference>
<feature type="domain" description="PAC" evidence="12">
    <location>
        <begin position="381"/>
        <end position="436"/>
    </location>
</feature>
<dbReference type="SMART" id="SM00448">
    <property type="entry name" value="REC"/>
    <property type="match status" value="1"/>
</dbReference>